<organism evidence="1">
    <name type="scientific">Rhizophora mucronata</name>
    <name type="common">Asiatic mangrove</name>
    <dbReference type="NCBI Taxonomy" id="61149"/>
    <lineage>
        <taxon>Eukaryota</taxon>
        <taxon>Viridiplantae</taxon>
        <taxon>Streptophyta</taxon>
        <taxon>Embryophyta</taxon>
        <taxon>Tracheophyta</taxon>
        <taxon>Spermatophyta</taxon>
        <taxon>Magnoliopsida</taxon>
        <taxon>eudicotyledons</taxon>
        <taxon>Gunneridae</taxon>
        <taxon>Pentapetalae</taxon>
        <taxon>rosids</taxon>
        <taxon>fabids</taxon>
        <taxon>Malpighiales</taxon>
        <taxon>Rhizophoraceae</taxon>
        <taxon>Rhizophora</taxon>
    </lineage>
</organism>
<sequence>MIFSGRNLRIMQLSQWLERRV</sequence>
<protein>
    <submittedName>
        <fullName evidence="1">Restin homolog</fullName>
    </submittedName>
</protein>
<dbReference type="EMBL" id="GGEC01052689">
    <property type="protein sequence ID" value="MBX33173.1"/>
    <property type="molecule type" value="Transcribed_RNA"/>
</dbReference>
<name>A0A2P2MSF7_RHIMU</name>
<accession>A0A2P2MSF7</accession>
<proteinExistence type="predicted"/>
<reference evidence="1" key="1">
    <citation type="submission" date="2018-02" db="EMBL/GenBank/DDBJ databases">
        <title>Rhizophora mucronata_Transcriptome.</title>
        <authorList>
            <person name="Meera S.P."/>
            <person name="Sreeshan A."/>
            <person name="Augustine A."/>
        </authorList>
    </citation>
    <scope>NUCLEOTIDE SEQUENCE</scope>
    <source>
        <tissue evidence="1">Leaf</tissue>
    </source>
</reference>
<dbReference type="AlphaFoldDB" id="A0A2P2MSF7"/>
<evidence type="ECO:0000313" key="1">
    <source>
        <dbReference type="EMBL" id="MBX33173.1"/>
    </source>
</evidence>